<feature type="non-terminal residue" evidence="1">
    <location>
        <position position="1"/>
    </location>
</feature>
<dbReference type="AlphaFoldDB" id="A0A382IXZ5"/>
<gene>
    <name evidence="1" type="ORF">METZ01_LOCUS256637</name>
</gene>
<name>A0A382IXZ5_9ZZZZ</name>
<proteinExistence type="predicted"/>
<reference evidence="1" key="1">
    <citation type="submission" date="2018-05" db="EMBL/GenBank/DDBJ databases">
        <authorList>
            <person name="Lanie J.A."/>
            <person name="Ng W.-L."/>
            <person name="Kazmierczak K.M."/>
            <person name="Andrzejewski T.M."/>
            <person name="Davidsen T.M."/>
            <person name="Wayne K.J."/>
            <person name="Tettelin H."/>
            <person name="Glass J.I."/>
            <person name="Rusch D."/>
            <person name="Podicherti R."/>
            <person name="Tsui H.-C.T."/>
            <person name="Winkler M.E."/>
        </authorList>
    </citation>
    <scope>NUCLEOTIDE SEQUENCE</scope>
</reference>
<protein>
    <submittedName>
        <fullName evidence="1">Uncharacterized protein</fullName>
    </submittedName>
</protein>
<sequence length="346" mass="39661">NKNLDEEQSKSKMDPKNLAVNQVPLVISLRLIPDSGNLSSDPGKAAIKMQLWDAMNPVGLAKVKMSIDYSSGTPEKLIAEVLDHLMLVWHPVLRKIPNTQKKGQEVKIKIAGLKNPLREQRLVKQVFNNHPDWNNPVLYSFKQDASVYRAKYSGKKKNTTQDLIKRLGSSFQENSIRWEDSETLLIDVQWVERTGFLEAYAPKREVQEYLMLDDPISRSAPEPELSVPVQNINSLYILPSNSVVYDQIKNRGDSTTFRLEPLKPSQVLEFRWFRIGKTHLRPIISLLNDEQEIVQRYRLSNIRRFSFNYTVPSGSNTLYLRISDETGVIEGIGGSFQFFHYLLESG</sequence>
<organism evidence="1">
    <name type="scientific">marine metagenome</name>
    <dbReference type="NCBI Taxonomy" id="408172"/>
    <lineage>
        <taxon>unclassified sequences</taxon>
        <taxon>metagenomes</taxon>
        <taxon>ecological metagenomes</taxon>
    </lineage>
</organism>
<accession>A0A382IXZ5</accession>
<dbReference type="EMBL" id="UINC01069985">
    <property type="protein sequence ID" value="SVC03783.1"/>
    <property type="molecule type" value="Genomic_DNA"/>
</dbReference>
<evidence type="ECO:0000313" key="1">
    <source>
        <dbReference type="EMBL" id="SVC03783.1"/>
    </source>
</evidence>